<keyword evidence="3" id="KW-1185">Reference proteome</keyword>
<evidence type="ECO:0000313" key="2">
    <source>
        <dbReference type="EMBL" id="SAM00017.1"/>
    </source>
</evidence>
<dbReference type="Proteomes" id="UP000078561">
    <property type="component" value="Unassembled WGS sequence"/>
</dbReference>
<sequence length="91" mass="10674">MERTLLATEIRYRDKMANVARLRELLAREEAEEGEIQQEYVNMLNSRQAAVFARAVDNGDQVRFVNSSIAARRRTTLGRTWQDYDEFTTFI</sequence>
<evidence type="ECO:0000256" key="1">
    <source>
        <dbReference type="SAM" id="Coils"/>
    </source>
</evidence>
<proteinExistence type="predicted"/>
<reference evidence="2" key="1">
    <citation type="submission" date="2016-04" db="EMBL/GenBank/DDBJ databases">
        <authorList>
            <person name="Evans L.H."/>
            <person name="Alamgir A."/>
            <person name="Owens N."/>
            <person name="Weber N.D."/>
            <person name="Virtaneva K."/>
            <person name="Barbian K."/>
            <person name="Babar A."/>
            <person name="Rosenke K."/>
        </authorList>
    </citation>
    <scope>NUCLEOTIDE SEQUENCE [LARGE SCALE GENOMIC DNA]</scope>
    <source>
        <strain evidence="2">CBS 101.48</strain>
    </source>
</reference>
<gene>
    <name evidence="2" type="primary">ABSGL_05673.1 scaffold 7222</name>
</gene>
<keyword evidence="1" id="KW-0175">Coiled coil</keyword>
<name>A0A168N883_ABSGL</name>
<dbReference type="AlphaFoldDB" id="A0A168N883"/>
<accession>A0A168N883</accession>
<dbReference type="EMBL" id="LT553049">
    <property type="protein sequence ID" value="SAM00017.1"/>
    <property type="molecule type" value="Genomic_DNA"/>
</dbReference>
<evidence type="ECO:0000313" key="3">
    <source>
        <dbReference type="Proteomes" id="UP000078561"/>
    </source>
</evidence>
<dbReference type="InParanoid" id="A0A168N883"/>
<organism evidence="2">
    <name type="scientific">Absidia glauca</name>
    <name type="common">Pin mould</name>
    <dbReference type="NCBI Taxonomy" id="4829"/>
    <lineage>
        <taxon>Eukaryota</taxon>
        <taxon>Fungi</taxon>
        <taxon>Fungi incertae sedis</taxon>
        <taxon>Mucoromycota</taxon>
        <taxon>Mucoromycotina</taxon>
        <taxon>Mucoromycetes</taxon>
        <taxon>Mucorales</taxon>
        <taxon>Cunninghamellaceae</taxon>
        <taxon>Absidia</taxon>
    </lineage>
</organism>
<dbReference type="OrthoDB" id="2401469at2759"/>
<feature type="coiled-coil region" evidence="1">
    <location>
        <begin position="12"/>
        <end position="39"/>
    </location>
</feature>
<protein>
    <submittedName>
        <fullName evidence="2">Uncharacterized protein</fullName>
    </submittedName>
</protein>